<dbReference type="AlphaFoldDB" id="G5BPQ2"/>
<reference evidence="1 2" key="1">
    <citation type="journal article" date="2011" name="Nature">
        <title>Genome sequencing reveals insights into physiology and longevity of the naked mole rat.</title>
        <authorList>
            <person name="Kim E.B."/>
            <person name="Fang X."/>
            <person name="Fushan A.A."/>
            <person name="Huang Z."/>
            <person name="Lobanov A.V."/>
            <person name="Han L."/>
            <person name="Marino S.M."/>
            <person name="Sun X."/>
            <person name="Turanov A.A."/>
            <person name="Yang P."/>
            <person name="Yim S.H."/>
            <person name="Zhao X."/>
            <person name="Kasaikina M.V."/>
            <person name="Stoletzki N."/>
            <person name="Peng C."/>
            <person name="Polak P."/>
            <person name="Xiong Z."/>
            <person name="Kiezun A."/>
            <person name="Zhu Y."/>
            <person name="Chen Y."/>
            <person name="Kryukov G.V."/>
            <person name="Zhang Q."/>
            <person name="Peshkin L."/>
            <person name="Yang L."/>
            <person name="Bronson R.T."/>
            <person name="Buffenstein R."/>
            <person name="Wang B."/>
            <person name="Han C."/>
            <person name="Li Q."/>
            <person name="Chen L."/>
            <person name="Zhao W."/>
            <person name="Sunyaev S.R."/>
            <person name="Park T.J."/>
            <person name="Zhang G."/>
            <person name="Wang J."/>
            <person name="Gladyshev V.N."/>
        </authorList>
    </citation>
    <scope>NUCLEOTIDE SEQUENCE [LARGE SCALE GENOMIC DNA]</scope>
</reference>
<dbReference type="Proteomes" id="UP000006813">
    <property type="component" value="Unassembled WGS sequence"/>
</dbReference>
<feature type="non-terminal residue" evidence="1">
    <location>
        <position position="209"/>
    </location>
</feature>
<sequence length="209" mass="23683">MLLPLLGACALVEPFWGPEWEPVQGLLPQDCSCRDPRCCSNLLVLCLFLICQVCHFLYKLTRICSIKKNINKVSAPPDLDSSLQGAATFGLTPEFFSPSHFSDLEAHIKPAAQNLRWRYQRSLQEAWAQCLFCPQRLCQGSPWSPCTLSESIFGTSSLSSTCLLPQNSSWEAWHVPWYLRDGQLHPALHTRQRTEQLLVQTQEVLVPQE</sequence>
<evidence type="ECO:0000313" key="2">
    <source>
        <dbReference type="Proteomes" id="UP000006813"/>
    </source>
</evidence>
<dbReference type="eggNOG" id="ENOG502TM1G">
    <property type="taxonomic scope" value="Eukaryota"/>
</dbReference>
<dbReference type="InterPro" id="IPR031715">
    <property type="entry name" value="DUF4727"/>
</dbReference>
<dbReference type="PANTHER" id="PTHR22379:SF1">
    <property type="entry name" value="RIKEN CDNA 4930407I10 GENE"/>
    <property type="match status" value="1"/>
</dbReference>
<organism evidence="1 2">
    <name type="scientific">Heterocephalus glaber</name>
    <name type="common">Naked mole rat</name>
    <dbReference type="NCBI Taxonomy" id="10181"/>
    <lineage>
        <taxon>Eukaryota</taxon>
        <taxon>Metazoa</taxon>
        <taxon>Chordata</taxon>
        <taxon>Craniata</taxon>
        <taxon>Vertebrata</taxon>
        <taxon>Euteleostomi</taxon>
        <taxon>Mammalia</taxon>
        <taxon>Eutheria</taxon>
        <taxon>Euarchontoglires</taxon>
        <taxon>Glires</taxon>
        <taxon>Rodentia</taxon>
        <taxon>Hystricomorpha</taxon>
        <taxon>Bathyergidae</taxon>
        <taxon>Heterocephalus</taxon>
    </lineage>
</organism>
<name>G5BPQ2_HETGA</name>
<accession>G5BPQ2</accession>
<dbReference type="Pfam" id="PF15856">
    <property type="entry name" value="DUF4727"/>
    <property type="match status" value="1"/>
</dbReference>
<dbReference type="STRING" id="10181.G5BPQ2"/>
<evidence type="ECO:0000313" key="1">
    <source>
        <dbReference type="EMBL" id="EHB11263.1"/>
    </source>
</evidence>
<dbReference type="PANTHER" id="PTHR22379">
    <property type="entry name" value="RIKEN CDNA 4930407I10 GENE"/>
    <property type="match status" value="1"/>
</dbReference>
<protein>
    <submittedName>
        <fullName evidence="1">Uncharacterized protein</fullName>
    </submittedName>
</protein>
<dbReference type="EMBL" id="JH171304">
    <property type="protein sequence ID" value="EHB11263.1"/>
    <property type="molecule type" value="Genomic_DNA"/>
</dbReference>
<proteinExistence type="predicted"/>
<gene>
    <name evidence="1" type="ORF">GW7_19440</name>
</gene>
<dbReference type="InParanoid" id="G5BPQ2"/>